<dbReference type="Proteomes" id="UP000515292">
    <property type="component" value="Chromosome"/>
</dbReference>
<reference evidence="2 3" key="1">
    <citation type="submission" date="2020-07" db="EMBL/GenBank/DDBJ databases">
        <title>Complete genome sequence for Sandaracinobacter sp. M6.</title>
        <authorList>
            <person name="Tang Y."/>
            <person name="Liu Q."/>
            <person name="Guo Z."/>
            <person name="Lei P."/>
            <person name="Huang B."/>
        </authorList>
    </citation>
    <scope>NUCLEOTIDE SEQUENCE [LARGE SCALE GENOMIC DNA]</scope>
    <source>
        <strain evidence="2 3">M6</strain>
    </source>
</reference>
<keyword evidence="3" id="KW-1185">Reference proteome</keyword>
<dbReference type="EMBL" id="CP059851">
    <property type="protein sequence ID" value="QMW22060.1"/>
    <property type="molecule type" value="Genomic_DNA"/>
</dbReference>
<dbReference type="KEGG" id="sand:H3309_11870"/>
<accession>A0A7G5IFB8</accession>
<dbReference type="InterPro" id="IPR014263">
    <property type="entry name" value="Methanolan_biosynth_EpsI"/>
</dbReference>
<evidence type="ECO:0000259" key="1">
    <source>
        <dbReference type="Pfam" id="PF11984"/>
    </source>
</evidence>
<dbReference type="InterPro" id="IPR054654">
    <property type="entry name" value="EpsI_type_V_pred"/>
</dbReference>
<gene>
    <name evidence="2" type="primary">epsI</name>
    <name evidence="2" type="ORF">H3309_11870</name>
</gene>
<organism evidence="2 3">
    <name type="scientific">Sandaracinobacteroides saxicola</name>
    <dbReference type="NCBI Taxonomy" id="2759707"/>
    <lineage>
        <taxon>Bacteria</taxon>
        <taxon>Pseudomonadati</taxon>
        <taxon>Pseudomonadota</taxon>
        <taxon>Alphaproteobacteria</taxon>
        <taxon>Sphingomonadales</taxon>
        <taxon>Sphingosinicellaceae</taxon>
        <taxon>Sandaracinobacteroides</taxon>
    </lineage>
</organism>
<name>A0A7G5IFB8_9SPHN</name>
<evidence type="ECO:0000313" key="2">
    <source>
        <dbReference type="EMBL" id="QMW22060.1"/>
    </source>
</evidence>
<feature type="domain" description="Methanolan biosynthesis EpsI" evidence="1">
    <location>
        <begin position="8"/>
        <end position="213"/>
    </location>
</feature>
<sequence length="232" mass="24974">MMDRRDLLLGGGLLLGAGAALALTPRERLNLLGDKKMEALVPERFGAWKTVPSNALVLPKPSPGSLADRLYSQTVSRLYDSETDLPVMLVIAYGSTQSDQLQLHRPEVCYTAVGFQISASAKVEVPLGGRAMLPARELTAENDRRIEPILYWTRIGDSLPTTGSEQRSVKLRGELDGYISDGVLVRMSTVGEATAERFQGLQRFARAMIGAIAPASRSALIGRPLAAKLAGA</sequence>
<dbReference type="AlphaFoldDB" id="A0A7G5IFB8"/>
<dbReference type="NCBIfam" id="NF045608">
    <property type="entry name" value="EpsI_type_V"/>
    <property type="match status" value="1"/>
</dbReference>
<proteinExistence type="predicted"/>
<dbReference type="RefSeq" id="WP_182294905.1">
    <property type="nucleotide sequence ID" value="NZ_CP059851.1"/>
</dbReference>
<protein>
    <submittedName>
        <fullName evidence="2">EpsI family protein</fullName>
    </submittedName>
</protein>
<dbReference type="Pfam" id="PF11984">
    <property type="entry name" value="DUF3485"/>
    <property type="match status" value="1"/>
</dbReference>
<dbReference type="NCBIfam" id="TIGR02914">
    <property type="entry name" value="EpsI_fam"/>
    <property type="match status" value="1"/>
</dbReference>
<evidence type="ECO:0000313" key="3">
    <source>
        <dbReference type="Proteomes" id="UP000515292"/>
    </source>
</evidence>